<evidence type="ECO:0000259" key="8">
    <source>
        <dbReference type="PROSITE" id="PS50102"/>
    </source>
</evidence>
<organism evidence="10 11">
    <name type="scientific">Lodderomyces beijingensis</name>
    <dbReference type="NCBI Taxonomy" id="1775926"/>
    <lineage>
        <taxon>Eukaryota</taxon>
        <taxon>Fungi</taxon>
        <taxon>Dikarya</taxon>
        <taxon>Ascomycota</taxon>
        <taxon>Saccharomycotina</taxon>
        <taxon>Pichiomycetes</taxon>
        <taxon>Debaryomycetaceae</taxon>
        <taxon>Candida/Lodderomyces clade</taxon>
        <taxon>Lodderomyces</taxon>
    </lineage>
</organism>
<dbReference type="CDD" id="cd12287">
    <property type="entry name" value="RRM_U2AF35_like"/>
    <property type="match status" value="1"/>
</dbReference>
<dbReference type="InterPro" id="IPR012677">
    <property type="entry name" value="Nucleotide-bd_a/b_plait_sf"/>
</dbReference>
<dbReference type="PANTHER" id="PTHR12620">
    <property type="entry name" value="U2 SNRNP AUXILIARY FACTOR, SMALL SUBUNIT"/>
    <property type="match status" value="1"/>
</dbReference>
<keyword evidence="4 6" id="KW-0862">Zinc</keyword>
<evidence type="ECO:0000313" key="10">
    <source>
        <dbReference type="EMBL" id="CAK9438415.1"/>
    </source>
</evidence>
<keyword evidence="5" id="KW-0694">RNA-binding</keyword>
<evidence type="ECO:0000256" key="7">
    <source>
        <dbReference type="SAM" id="MobiDB-lite"/>
    </source>
</evidence>
<feature type="compositionally biased region" description="Low complexity" evidence="7">
    <location>
        <begin position="215"/>
        <end position="232"/>
    </location>
</feature>
<evidence type="ECO:0000256" key="5">
    <source>
        <dbReference type="PROSITE-ProRule" id="PRU00176"/>
    </source>
</evidence>
<proteinExistence type="predicted"/>
<evidence type="ECO:0000256" key="4">
    <source>
        <dbReference type="ARBA" id="ARBA00022833"/>
    </source>
</evidence>
<feature type="domain" description="RRM" evidence="8">
    <location>
        <begin position="42"/>
        <end position="140"/>
    </location>
</feature>
<dbReference type="EMBL" id="OZ022407">
    <property type="protein sequence ID" value="CAK9438415.1"/>
    <property type="molecule type" value="Genomic_DNA"/>
</dbReference>
<dbReference type="Gene3D" id="3.30.70.330">
    <property type="match status" value="1"/>
</dbReference>
<dbReference type="InterPro" id="IPR035979">
    <property type="entry name" value="RBD_domain_sf"/>
</dbReference>
<evidence type="ECO:0000256" key="3">
    <source>
        <dbReference type="ARBA" id="ARBA00022771"/>
    </source>
</evidence>
<accession>A0ABP0ZQD5</accession>
<evidence type="ECO:0000259" key="9">
    <source>
        <dbReference type="PROSITE" id="PS50103"/>
    </source>
</evidence>
<sequence length="232" mass="26460">MSYTSRRYDQGESISCAFYSKIGACRHGEKCSKKHIKPTSSRTLLLANLYQNPKMNKSENEDSSPQQLQETLDLFYQDVFVHLSRKCEVASMIVCENENNHLNGNVYVRFYSENDAARVNQELNQEWFNGKPVHSDLSPVSNFDEARCRAYDTDTCERGEMCNYMHLREPSASIMDKLTKGQEKKYLSRQLEKLKAQLAEFPPPSEKPNGDDDASSNTTATTTTNSLLSQLE</sequence>
<gene>
    <name evidence="10" type="ORF">LODBEIA_P26390</name>
</gene>
<dbReference type="SUPFAM" id="SSF54928">
    <property type="entry name" value="RNA-binding domain, RBD"/>
    <property type="match status" value="1"/>
</dbReference>
<evidence type="ECO:0000256" key="2">
    <source>
        <dbReference type="ARBA" id="ARBA00022737"/>
    </source>
</evidence>
<keyword evidence="1 6" id="KW-0479">Metal-binding</keyword>
<keyword evidence="3 6" id="KW-0863">Zinc-finger</keyword>
<feature type="zinc finger region" description="C3H1-type" evidence="6">
    <location>
        <begin position="10"/>
        <end position="38"/>
    </location>
</feature>
<feature type="zinc finger region" description="C3H1-type" evidence="6">
    <location>
        <begin position="142"/>
        <end position="169"/>
    </location>
</feature>
<feature type="region of interest" description="Disordered" evidence="7">
    <location>
        <begin position="194"/>
        <end position="232"/>
    </location>
</feature>
<feature type="domain" description="C3H1-type" evidence="9">
    <location>
        <begin position="142"/>
        <end position="169"/>
    </location>
</feature>
<dbReference type="InterPro" id="IPR009145">
    <property type="entry name" value="U2AF_small"/>
</dbReference>
<dbReference type="InterPro" id="IPR003954">
    <property type="entry name" value="RRM_euk-type"/>
</dbReference>
<keyword evidence="2" id="KW-0677">Repeat</keyword>
<dbReference type="Proteomes" id="UP001497383">
    <property type="component" value="Chromosome 3"/>
</dbReference>
<keyword evidence="11" id="KW-1185">Reference proteome</keyword>
<dbReference type="SMART" id="SM00356">
    <property type="entry name" value="ZnF_C3H1"/>
    <property type="match status" value="2"/>
</dbReference>
<dbReference type="PRINTS" id="PR01848">
    <property type="entry name" value="U2AUXFACTOR"/>
</dbReference>
<feature type="domain" description="C3H1-type" evidence="9">
    <location>
        <begin position="10"/>
        <end position="38"/>
    </location>
</feature>
<dbReference type="SMART" id="SM00361">
    <property type="entry name" value="RRM_1"/>
    <property type="match status" value="1"/>
</dbReference>
<evidence type="ECO:0000256" key="6">
    <source>
        <dbReference type="PROSITE-ProRule" id="PRU00723"/>
    </source>
</evidence>
<protein>
    <recommendedName>
        <fullName evidence="12">Splicing factor U2AF 23 kDa subunit</fullName>
    </recommendedName>
</protein>
<dbReference type="InterPro" id="IPR000504">
    <property type="entry name" value="RRM_dom"/>
</dbReference>
<dbReference type="RefSeq" id="XP_066829577.1">
    <property type="nucleotide sequence ID" value="XM_066972660.1"/>
</dbReference>
<dbReference type="GeneID" id="92207835"/>
<dbReference type="InterPro" id="IPR000571">
    <property type="entry name" value="Znf_CCCH"/>
</dbReference>
<evidence type="ECO:0008006" key="12">
    <source>
        <dbReference type="Google" id="ProtNLM"/>
    </source>
</evidence>
<name>A0ABP0ZQD5_9ASCO</name>
<reference evidence="10 11" key="1">
    <citation type="submission" date="2024-03" db="EMBL/GenBank/DDBJ databases">
        <authorList>
            <person name="Brejova B."/>
        </authorList>
    </citation>
    <scope>NUCLEOTIDE SEQUENCE [LARGE SCALE GENOMIC DNA]</scope>
    <source>
        <strain evidence="10 11">CBS 14171</strain>
    </source>
</reference>
<evidence type="ECO:0000256" key="1">
    <source>
        <dbReference type="ARBA" id="ARBA00022723"/>
    </source>
</evidence>
<dbReference type="PROSITE" id="PS50102">
    <property type="entry name" value="RRM"/>
    <property type="match status" value="1"/>
</dbReference>
<evidence type="ECO:0000313" key="11">
    <source>
        <dbReference type="Proteomes" id="UP001497383"/>
    </source>
</evidence>
<dbReference type="PROSITE" id="PS50103">
    <property type="entry name" value="ZF_C3H1"/>
    <property type="match status" value="2"/>
</dbReference>